<feature type="domain" description="Heterokaryon incompatibility" evidence="1">
    <location>
        <begin position="22"/>
        <end position="109"/>
    </location>
</feature>
<dbReference type="Proteomes" id="UP001201980">
    <property type="component" value="Unassembled WGS sequence"/>
</dbReference>
<dbReference type="AlphaFoldDB" id="A0AAD5WPD4"/>
<keyword evidence="4" id="KW-1185">Reference proteome</keyword>
<name>A0AAD5WPD4_9PEZI</name>
<evidence type="ECO:0000259" key="2">
    <source>
        <dbReference type="Pfam" id="PF26640"/>
    </source>
</evidence>
<protein>
    <submittedName>
        <fullName evidence="3">HET-domain-containing protein</fullName>
    </submittedName>
</protein>
<dbReference type="PANTHER" id="PTHR10622:SF12">
    <property type="entry name" value="HET DOMAIN-CONTAINING PROTEIN"/>
    <property type="match status" value="1"/>
</dbReference>
<dbReference type="PANTHER" id="PTHR10622">
    <property type="entry name" value="HET DOMAIN-CONTAINING PROTEIN"/>
    <property type="match status" value="1"/>
</dbReference>
<comment type="caution">
    <text evidence="3">The sequence shown here is derived from an EMBL/GenBank/DDBJ whole genome shotgun (WGS) entry which is preliminary data.</text>
</comment>
<reference evidence="3" key="1">
    <citation type="submission" date="2022-07" db="EMBL/GenBank/DDBJ databases">
        <title>Draft genome sequence of Zalerion maritima ATCC 34329, a (micro)plastics degrading marine fungus.</title>
        <authorList>
            <person name="Paco A."/>
            <person name="Goncalves M.F.M."/>
            <person name="Rocha-Santos T.A.P."/>
            <person name="Alves A."/>
        </authorList>
    </citation>
    <scope>NUCLEOTIDE SEQUENCE</scope>
    <source>
        <strain evidence="3">ATCC 34329</strain>
    </source>
</reference>
<dbReference type="InterPro" id="IPR010730">
    <property type="entry name" value="HET"/>
</dbReference>
<sequence length="575" mass="64881">MRLINTSTLALEEFFGSKIPEYAILSHTWEDNEISFQQLQAGITTRPGNDKIVQTCRIARSQGIGWTWIDTCCIDKSSSAELTEAINSMFKWYENASICYAVLSDCATEAEVDFKKGLEQSKWITRGWTLQELIAPRKLMFFDSSWAPRGMRSKLIEDVASVTGIDRSVLAKWRSHSDYTVGRIMTWASKRQTTREEDMAYCLLGLFGVHMPLLYGEGAAAFIRLQEEIIKRVDDLSIFAWFATGGSGRYSGILAESPSQFSVRYGKKYDNISNKAKPLATTKDFAITNKGLRITTGLLELPRLRNIGSELSQYILPLDIPPAYRVNRLTGIYLREMDDSVFVRQHWSARELPGYIYDLPSRNLSNYMTATRIPEAPIYILAHPSQLRQYPNLERKFDPARDIGLRIPLSSPLQISQVSYNGFWDPVGRIFTSLRSMSMIAAFVLRPVEAGQSDSSADILVAQYLAHPYTYFATRLAGSGASLILENIERMTLPELKRLATMVPTDLGCVEIQIAQATTCALCIKQGDFFSERFVGQLHVRRQGPALDQQGLADESYQRDTSSSSPNHFFYVKNP</sequence>
<proteinExistence type="predicted"/>
<gene>
    <name evidence="3" type="ORF">MKZ38_004776</name>
</gene>
<dbReference type="InterPro" id="IPR058525">
    <property type="entry name" value="DUF8212"/>
</dbReference>
<dbReference type="Pfam" id="PF26640">
    <property type="entry name" value="DUF8212"/>
    <property type="match status" value="1"/>
</dbReference>
<dbReference type="EMBL" id="JAKWBI020000280">
    <property type="protein sequence ID" value="KAJ2897353.1"/>
    <property type="molecule type" value="Genomic_DNA"/>
</dbReference>
<organism evidence="3 4">
    <name type="scientific">Zalerion maritima</name>
    <dbReference type="NCBI Taxonomy" id="339359"/>
    <lineage>
        <taxon>Eukaryota</taxon>
        <taxon>Fungi</taxon>
        <taxon>Dikarya</taxon>
        <taxon>Ascomycota</taxon>
        <taxon>Pezizomycotina</taxon>
        <taxon>Sordariomycetes</taxon>
        <taxon>Lulworthiomycetidae</taxon>
        <taxon>Lulworthiales</taxon>
        <taxon>Lulworthiaceae</taxon>
        <taxon>Zalerion</taxon>
    </lineage>
</organism>
<evidence type="ECO:0000313" key="3">
    <source>
        <dbReference type="EMBL" id="KAJ2897353.1"/>
    </source>
</evidence>
<dbReference type="Pfam" id="PF06985">
    <property type="entry name" value="HET"/>
    <property type="match status" value="1"/>
</dbReference>
<evidence type="ECO:0000313" key="4">
    <source>
        <dbReference type="Proteomes" id="UP001201980"/>
    </source>
</evidence>
<evidence type="ECO:0000259" key="1">
    <source>
        <dbReference type="Pfam" id="PF06985"/>
    </source>
</evidence>
<accession>A0AAD5WPD4</accession>
<feature type="domain" description="DUF8212" evidence="2">
    <location>
        <begin position="221"/>
        <end position="243"/>
    </location>
</feature>